<keyword evidence="5" id="KW-0804">Transcription</keyword>
<comment type="caution">
    <text evidence="9">The sequence shown here is derived from an EMBL/GenBank/DDBJ whole genome shotgun (WGS) entry which is preliminary data.</text>
</comment>
<dbReference type="PROSITE" id="PS50888">
    <property type="entry name" value="BHLH"/>
    <property type="match status" value="1"/>
</dbReference>
<protein>
    <submittedName>
        <fullName evidence="9">Myc-type, basic helix-loop-helix (BHLH) domain</fullName>
    </submittedName>
</protein>
<dbReference type="EMBL" id="JBAMMX010000015">
    <property type="protein sequence ID" value="KAK6926710.1"/>
    <property type="molecule type" value="Genomic_DNA"/>
</dbReference>
<dbReference type="Proteomes" id="UP001370490">
    <property type="component" value="Unassembled WGS sequence"/>
</dbReference>
<feature type="region of interest" description="Disordered" evidence="7">
    <location>
        <begin position="109"/>
        <end position="139"/>
    </location>
</feature>
<dbReference type="FunFam" id="4.10.280.10:FF:000096">
    <property type="entry name" value="Basic helix-loop-helix (BHLH) DNA-binding superfamily protein"/>
    <property type="match status" value="1"/>
</dbReference>
<dbReference type="SUPFAM" id="SSF47459">
    <property type="entry name" value="HLH, helix-loop-helix DNA-binding domain"/>
    <property type="match status" value="1"/>
</dbReference>
<accession>A0AAN8V392</accession>
<keyword evidence="3" id="KW-0805">Transcription regulation</keyword>
<dbReference type="InterPro" id="IPR011598">
    <property type="entry name" value="bHLH_dom"/>
</dbReference>
<comment type="subcellular location">
    <subcellularLocation>
        <location evidence="1">Nucleus</location>
    </subcellularLocation>
</comment>
<keyword evidence="10" id="KW-1185">Reference proteome</keyword>
<dbReference type="GO" id="GO:0046983">
    <property type="term" value="F:protein dimerization activity"/>
    <property type="evidence" value="ECO:0007669"/>
    <property type="project" value="InterPro"/>
</dbReference>
<dbReference type="GO" id="GO:0043565">
    <property type="term" value="F:sequence-specific DNA binding"/>
    <property type="evidence" value="ECO:0007669"/>
    <property type="project" value="TreeGrafter"/>
</dbReference>
<keyword evidence="6" id="KW-0539">Nucleus</keyword>
<feature type="domain" description="BHLH" evidence="8">
    <location>
        <begin position="141"/>
        <end position="190"/>
    </location>
</feature>
<reference evidence="9 10" key="1">
    <citation type="submission" date="2023-12" db="EMBL/GenBank/DDBJ databases">
        <title>A high-quality genome assembly for Dillenia turbinata (Dilleniales).</title>
        <authorList>
            <person name="Chanderbali A."/>
        </authorList>
    </citation>
    <scope>NUCLEOTIDE SEQUENCE [LARGE SCALE GENOMIC DNA]</scope>
    <source>
        <strain evidence="9">LSX21</strain>
        <tissue evidence="9">Leaf</tissue>
    </source>
</reference>
<dbReference type="Gene3D" id="4.10.280.10">
    <property type="entry name" value="Helix-loop-helix DNA-binding domain"/>
    <property type="match status" value="1"/>
</dbReference>
<organism evidence="9 10">
    <name type="scientific">Dillenia turbinata</name>
    <dbReference type="NCBI Taxonomy" id="194707"/>
    <lineage>
        <taxon>Eukaryota</taxon>
        <taxon>Viridiplantae</taxon>
        <taxon>Streptophyta</taxon>
        <taxon>Embryophyta</taxon>
        <taxon>Tracheophyta</taxon>
        <taxon>Spermatophyta</taxon>
        <taxon>Magnoliopsida</taxon>
        <taxon>eudicotyledons</taxon>
        <taxon>Gunneridae</taxon>
        <taxon>Pentapetalae</taxon>
        <taxon>Dilleniales</taxon>
        <taxon>Dilleniaceae</taxon>
        <taxon>Dillenia</taxon>
    </lineage>
</organism>
<evidence type="ECO:0000256" key="2">
    <source>
        <dbReference type="ARBA" id="ARBA00011738"/>
    </source>
</evidence>
<dbReference type="AlphaFoldDB" id="A0AAN8V392"/>
<dbReference type="InterPro" id="IPR036638">
    <property type="entry name" value="HLH_DNA-bd_sf"/>
</dbReference>
<evidence type="ECO:0000313" key="10">
    <source>
        <dbReference type="Proteomes" id="UP001370490"/>
    </source>
</evidence>
<dbReference type="SMART" id="SM00353">
    <property type="entry name" value="HLH"/>
    <property type="match status" value="1"/>
</dbReference>
<dbReference type="InterPro" id="IPR051358">
    <property type="entry name" value="TF_AMS/ICE1/BHLH6-like"/>
</dbReference>
<comment type="subunit">
    <text evidence="2">Homodimer.</text>
</comment>
<dbReference type="GO" id="GO:0005634">
    <property type="term" value="C:nucleus"/>
    <property type="evidence" value="ECO:0007669"/>
    <property type="project" value="UniProtKB-SubCell"/>
</dbReference>
<evidence type="ECO:0000256" key="5">
    <source>
        <dbReference type="ARBA" id="ARBA00023163"/>
    </source>
</evidence>
<evidence type="ECO:0000256" key="4">
    <source>
        <dbReference type="ARBA" id="ARBA00023125"/>
    </source>
</evidence>
<evidence type="ECO:0000256" key="3">
    <source>
        <dbReference type="ARBA" id="ARBA00023015"/>
    </source>
</evidence>
<evidence type="ECO:0000313" key="9">
    <source>
        <dbReference type="EMBL" id="KAK6926710.1"/>
    </source>
</evidence>
<dbReference type="Pfam" id="PF00010">
    <property type="entry name" value="HLH"/>
    <property type="match status" value="1"/>
</dbReference>
<feature type="compositionally biased region" description="Acidic residues" evidence="7">
    <location>
        <begin position="115"/>
        <end position="129"/>
    </location>
</feature>
<evidence type="ECO:0000259" key="8">
    <source>
        <dbReference type="PROSITE" id="PS50888"/>
    </source>
</evidence>
<gene>
    <name evidence="9" type="ORF">RJ641_008429</name>
</gene>
<evidence type="ECO:0000256" key="1">
    <source>
        <dbReference type="ARBA" id="ARBA00004123"/>
    </source>
</evidence>
<dbReference type="PANTHER" id="PTHR31945">
    <property type="entry name" value="TRANSCRIPTION FACTOR SCREAM2-RELATED"/>
    <property type="match status" value="1"/>
</dbReference>
<sequence>MENFDASESENPPIHVTDFSLHDFVINADFQQFIDLSRGETELDPIVNYVPEFNNEVINGCLVDDNLFGSTQEEDIHGIGSITWLAQNFGPYYSLAECLDVHSLPCFDGENEMKGEEEEDDDENDDEDSSGTTTSTKRAKVDRLKTLISERKRRGRMKEKLYALRSMVPNITKMDKASIIGDAVLYIQELQMQIKKLRGEIAGLEWSLQGPQGCQNSTLNQVKTHDARLNTKICKRVEKMDIFQMEERGFYARLVCHKEEGLAVALYEALESLTGFIVQSSNLASSSDGFKLTFTLNAREGEMDGDPGMLRQWLMGALLNQGFSFL</sequence>
<name>A0AAN8V392_9MAGN</name>
<evidence type="ECO:0000256" key="6">
    <source>
        <dbReference type="ARBA" id="ARBA00023242"/>
    </source>
</evidence>
<evidence type="ECO:0000256" key="7">
    <source>
        <dbReference type="SAM" id="MobiDB-lite"/>
    </source>
</evidence>
<dbReference type="PANTHER" id="PTHR31945:SF17">
    <property type="entry name" value="TRANSCRIPTION FACTOR FER-LIKE IRON DEFICIENCY-INDUCED TRANSCRIPTION FACTOR"/>
    <property type="match status" value="1"/>
</dbReference>
<dbReference type="GO" id="GO:0003700">
    <property type="term" value="F:DNA-binding transcription factor activity"/>
    <property type="evidence" value="ECO:0007669"/>
    <property type="project" value="TreeGrafter"/>
</dbReference>
<keyword evidence="4" id="KW-0238">DNA-binding</keyword>
<proteinExistence type="predicted"/>